<evidence type="ECO:0000313" key="6">
    <source>
        <dbReference type="Proteomes" id="UP000245946"/>
    </source>
</evidence>
<feature type="domain" description="GST C-terminal" evidence="4">
    <location>
        <begin position="106"/>
        <end position="242"/>
    </location>
</feature>
<dbReference type="InterPro" id="IPR010987">
    <property type="entry name" value="Glutathione-S-Trfase_C-like"/>
</dbReference>
<dbReference type="Gene3D" id="3.40.30.10">
    <property type="entry name" value="Glutaredoxin"/>
    <property type="match status" value="1"/>
</dbReference>
<dbReference type="InterPro" id="IPR004045">
    <property type="entry name" value="Glutathione_S-Trfase_N"/>
</dbReference>
<protein>
    <submittedName>
        <fullName evidence="5">Glutathione S-transferase</fullName>
    </submittedName>
</protein>
<dbReference type="Pfam" id="PF00043">
    <property type="entry name" value="GST_C"/>
    <property type="match status" value="1"/>
</dbReference>
<dbReference type="AlphaFoldDB" id="A0A316ZEB0"/>
<dbReference type="PROSITE" id="PS50404">
    <property type="entry name" value="GST_NTER"/>
    <property type="match status" value="1"/>
</dbReference>
<name>A0A316ZEB0_9BASI</name>
<dbReference type="STRING" id="58919.A0A316ZEB0"/>
<dbReference type="InterPro" id="IPR004046">
    <property type="entry name" value="GST_C"/>
</dbReference>
<keyword evidence="5" id="KW-0808">Transferase</keyword>
<dbReference type="OrthoDB" id="422574at2759"/>
<dbReference type="SFLD" id="SFLDG01151">
    <property type="entry name" value="Main.2:_Nu-like"/>
    <property type="match status" value="1"/>
</dbReference>
<evidence type="ECO:0000313" key="5">
    <source>
        <dbReference type="EMBL" id="PWO00098.1"/>
    </source>
</evidence>
<dbReference type="Proteomes" id="UP000245946">
    <property type="component" value="Unassembled WGS sequence"/>
</dbReference>
<evidence type="ECO:0000259" key="4">
    <source>
        <dbReference type="PROSITE" id="PS50405"/>
    </source>
</evidence>
<sequence length="252" mass="28304">MSKPLQLYTAATPNGQKVSVFLEELKQAYGKSFPGVEVHAVDIMSKDEPQKQPDFLKINPNGRIPALVDPNHDNFAVFESAAILLWLEKNYDPDHLFSWPSSDAQADKYRSEVLQWVFWTHGGQGPMQGQANHFRMQAVGDSKNVVPYAVNRYVNETKRLYSVLETRLEGRDWLVGDGKGKISLADFNALPWAVWSGFAGIPRTSLGENTQRWIENFLSRPATMPGMKVPSESPLLEKVLDAKWAADMPDLS</sequence>
<evidence type="ECO:0000256" key="2">
    <source>
        <dbReference type="RuleBase" id="RU003494"/>
    </source>
</evidence>
<dbReference type="GeneID" id="37268357"/>
<dbReference type="InterPro" id="IPR036249">
    <property type="entry name" value="Thioredoxin-like_sf"/>
</dbReference>
<accession>A0A316ZEB0</accession>
<dbReference type="SFLD" id="SFLDG00358">
    <property type="entry name" value="Main_(cytGST)"/>
    <property type="match status" value="1"/>
</dbReference>
<dbReference type="PANTHER" id="PTHR44051:SF8">
    <property type="entry name" value="GLUTATHIONE S-TRANSFERASE GSTA"/>
    <property type="match status" value="1"/>
</dbReference>
<dbReference type="GO" id="GO:0016740">
    <property type="term" value="F:transferase activity"/>
    <property type="evidence" value="ECO:0007669"/>
    <property type="project" value="UniProtKB-KW"/>
</dbReference>
<evidence type="ECO:0000256" key="1">
    <source>
        <dbReference type="ARBA" id="ARBA00007409"/>
    </source>
</evidence>
<dbReference type="InterPro" id="IPR040079">
    <property type="entry name" value="Glutathione_S-Trfase"/>
</dbReference>
<organism evidence="5 6">
    <name type="scientific">Tilletiopsis washingtonensis</name>
    <dbReference type="NCBI Taxonomy" id="58919"/>
    <lineage>
        <taxon>Eukaryota</taxon>
        <taxon>Fungi</taxon>
        <taxon>Dikarya</taxon>
        <taxon>Basidiomycota</taxon>
        <taxon>Ustilaginomycotina</taxon>
        <taxon>Exobasidiomycetes</taxon>
        <taxon>Entylomatales</taxon>
        <taxon>Entylomatales incertae sedis</taxon>
        <taxon>Tilletiopsis</taxon>
    </lineage>
</organism>
<reference evidence="5 6" key="1">
    <citation type="journal article" date="2018" name="Mol. Biol. Evol.">
        <title>Broad Genomic Sampling Reveals a Smut Pathogenic Ancestry of the Fungal Clade Ustilaginomycotina.</title>
        <authorList>
            <person name="Kijpornyongpan T."/>
            <person name="Mondo S.J."/>
            <person name="Barry K."/>
            <person name="Sandor L."/>
            <person name="Lee J."/>
            <person name="Lipzen A."/>
            <person name="Pangilinan J."/>
            <person name="LaButti K."/>
            <person name="Hainaut M."/>
            <person name="Henrissat B."/>
            <person name="Grigoriev I.V."/>
            <person name="Spatafora J.W."/>
            <person name="Aime M.C."/>
        </authorList>
    </citation>
    <scope>NUCLEOTIDE SEQUENCE [LARGE SCALE GENOMIC DNA]</scope>
    <source>
        <strain evidence="5 6">MCA 4186</strain>
    </source>
</reference>
<dbReference type="SFLD" id="SFLDS00019">
    <property type="entry name" value="Glutathione_Transferase_(cytos"/>
    <property type="match status" value="1"/>
</dbReference>
<dbReference type="Gene3D" id="1.20.1050.10">
    <property type="match status" value="1"/>
</dbReference>
<dbReference type="EMBL" id="KZ819286">
    <property type="protein sequence ID" value="PWO00098.1"/>
    <property type="molecule type" value="Genomic_DNA"/>
</dbReference>
<dbReference type="CDD" id="cd03048">
    <property type="entry name" value="GST_N_Ure2p_like"/>
    <property type="match status" value="1"/>
</dbReference>
<dbReference type="PANTHER" id="PTHR44051">
    <property type="entry name" value="GLUTATHIONE S-TRANSFERASE-RELATED"/>
    <property type="match status" value="1"/>
</dbReference>
<comment type="similarity">
    <text evidence="1 2">Belongs to the GST superfamily.</text>
</comment>
<dbReference type="PROSITE" id="PS50405">
    <property type="entry name" value="GST_CTER"/>
    <property type="match status" value="1"/>
</dbReference>
<proteinExistence type="inferred from homology"/>
<keyword evidence="6" id="KW-1185">Reference proteome</keyword>
<dbReference type="InterPro" id="IPR036282">
    <property type="entry name" value="Glutathione-S-Trfase_C_sf"/>
</dbReference>
<dbReference type="SUPFAM" id="SSF47616">
    <property type="entry name" value="GST C-terminal domain-like"/>
    <property type="match status" value="1"/>
</dbReference>
<feature type="domain" description="GST N-terminal" evidence="3">
    <location>
        <begin position="2"/>
        <end position="95"/>
    </location>
</feature>
<gene>
    <name evidence="5" type="ORF">FA09DRAFT_315716</name>
</gene>
<evidence type="ECO:0000259" key="3">
    <source>
        <dbReference type="PROSITE" id="PS50404"/>
    </source>
</evidence>
<dbReference type="Pfam" id="PF02798">
    <property type="entry name" value="GST_N"/>
    <property type="match status" value="1"/>
</dbReference>
<dbReference type="RefSeq" id="XP_025600376.1">
    <property type="nucleotide sequence ID" value="XM_025740813.1"/>
</dbReference>
<dbReference type="SUPFAM" id="SSF52833">
    <property type="entry name" value="Thioredoxin-like"/>
    <property type="match status" value="1"/>
</dbReference>